<protein>
    <submittedName>
        <fullName evidence="1">Uncharacterized protein</fullName>
    </submittedName>
</protein>
<dbReference type="EMBL" id="MF417852">
    <property type="protein sequence ID" value="ASN67537.1"/>
    <property type="molecule type" value="Genomic_DNA"/>
</dbReference>
<organism evidence="1">
    <name type="scientific">uncultured Caudovirales phage</name>
    <dbReference type="NCBI Taxonomy" id="2100421"/>
    <lineage>
        <taxon>Viruses</taxon>
        <taxon>Duplodnaviria</taxon>
        <taxon>Heunggongvirae</taxon>
        <taxon>Uroviricota</taxon>
        <taxon>Caudoviricetes</taxon>
        <taxon>Peduoviridae</taxon>
        <taxon>Maltschvirus</taxon>
        <taxon>Maltschvirus maltsch</taxon>
    </lineage>
</organism>
<accession>A0A2H4J2X6</accession>
<proteinExistence type="predicted"/>
<name>A0A2H4J2X6_9CAUD</name>
<gene>
    <name evidence="1" type="ORF">10S16_2</name>
</gene>
<sequence length="64" mass="7746">MEKDNLLRSKRIYEKRLSEELQLKTISNTRGHHYSANYREWLHKEIKAIDKKLKEIEGDLIDGY</sequence>
<evidence type="ECO:0000313" key="1">
    <source>
        <dbReference type="EMBL" id="ASN67537.1"/>
    </source>
</evidence>
<reference evidence="1" key="1">
    <citation type="submission" date="2017-06" db="EMBL/GenBank/DDBJ databases">
        <title>Novel phages from South African skin metaviromes.</title>
        <authorList>
            <person name="van Zyl L.J."/>
            <person name="Abrahams Y."/>
            <person name="Stander E.A."/>
            <person name="Kirby B.M."/>
            <person name="Clavaud C."/>
            <person name="Farcet C."/>
            <person name="Breton L."/>
            <person name="Trindade M.I."/>
        </authorList>
    </citation>
    <scope>NUCLEOTIDE SEQUENCE</scope>
</reference>